<keyword evidence="11" id="KW-1185">Reference proteome</keyword>
<name>A0A1M7SVP5_9FIRM</name>
<evidence type="ECO:0000256" key="6">
    <source>
        <dbReference type="ARBA" id="ARBA00022840"/>
    </source>
</evidence>
<dbReference type="SMART" id="SM00382">
    <property type="entry name" value="AAA"/>
    <property type="match status" value="2"/>
</dbReference>
<gene>
    <name evidence="10" type="ORF">SAMN02745215_01207</name>
</gene>
<dbReference type="CDD" id="cd03225">
    <property type="entry name" value="ABC_cobalt_CbiO_domain1"/>
    <property type="match status" value="1"/>
</dbReference>
<protein>
    <submittedName>
        <fullName evidence="10">Energy-coupling factor transport system ATP-binding protein</fullName>
    </submittedName>
</protein>
<comment type="subcellular location">
    <subcellularLocation>
        <location evidence="1">Cell membrane</location>
        <topology evidence="1">Peripheral membrane protein</topology>
    </subcellularLocation>
</comment>
<evidence type="ECO:0000256" key="1">
    <source>
        <dbReference type="ARBA" id="ARBA00004202"/>
    </source>
</evidence>
<feature type="domain" description="ABC transporter" evidence="9">
    <location>
        <begin position="5"/>
        <end position="231"/>
    </location>
</feature>
<dbReference type="PROSITE" id="PS00211">
    <property type="entry name" value="ABC_TRANSPORTER_1"/>
    <property type="match status" value="2"/>
</dbReference>
<comment type="similarity">
    <text evidence="2">Belongs to the ABC transporter superfamily.</text>
</comment>
<dbReference type="Pfam" id="PF00005">
    <property type="entry name" value="ABC_tran"/>
    <property type="match status" value="2"/>
</dbReference>
<dbReference type="Proteomes" id="UP000184010">
    <property type="component" value="Unassembled WGS sequence"/>
</dbReference>
<dbReference type="SUPFAM" id="SSF52540">
    <property type="entry name" value="P-loop containing nucleoside triphosphate hydrolases"/>
    <property type="match status" value="2"/>
</dbReference>
<evidence type="ECO:0000256" key="7">
    <source>
        <dbReference type="ARBA" id="ARBA00022967"/>
    </source>
</evidence>
<accession>A0A1M7SVP5</accession>
<evidence type="ECO:0000256" key="3">
    <source>
        <dbReference type="ARBA" id="ARBA00022448"/>
    </source>
</evidence>
<reference evidence="11" key="1">
    <citation type="submission" date="2016-12" db="EMBL/GenBank/DDBJ databases">
        <authorList>
            <person name="Varghese N."/>
            <person name="Submissions S."/>
        </authorList>
    </citation>
    <scope>NUCLEOTIDE SEQUENCE [LARGE SCALE GENOMIC DNA]</scope>
    <source>
        <strain evidence="11">DSM 11544</strain>
    </source>
</reference>
<dbReference type="InterPro" id="IPR050095">
    <property type="entry name" value="ECF_ABC_transporter_ATP-bd"/>
</dbReference>
<evidence type="ECO:0000256" key="8">
    <source>
        <dbReference type="ARBA" id="ARBA00023136"/>
    </source>
</evidence>
<dbReference type="AlphaFoldDB" id="A0A1M7SVP5"/>
<feature type="domain" description="ABC transporter" evidence="9">
    <location>
        <begin position="282"/>
        <end position="510"/>
    </location>
</feature>
<dbReference type="PANTHER" id="PTHR43553">
    <property type="entry name" value="HEAVY METAL TRANSPORTER"/>
    <property type="match status" value="1"/>
</dbReference>
<dbReference type="PANTHER" id="PTHR43553:SF24">
    <property type="entry name" value="ENERGY-COUPLING FACTOR TRANSPORTER ATP-BINDING PROTEIN ECFA1"/>
    <property type="match status" value="1"/>
</dbReference>
<dbReference type="GO" id="GO:0042626">
    <property type="term" value="F:ATPase-coupled transmembrane transporter activity"/>
    <property type="evidence" value="ECO:0007669"/>
    <property type="project" value="TreeGrafter"/>
</dbReference>
<evidence type="ECO:0000256" key="5">
    <source>
        <dbReference type="ARBA" id="ARBA00022741"/>
    </source>
</evidence>
<evidence type="ECO:0000313" key="10">
    <source>
        <dbReference type="EMBL" id="SHN62539.1"/>
    </source>
</evidence>
<dbReference type="InterPro" id="IPR003439">
    <property type="entry name" value="ABC_transporter-like_ATP-bd"/>
</dbReference>
<keyword evidence="3" id="KW-0813">Transport</keyword>
<keyword evidence="5" id="KW-0547">Nucleotide-binding</keyword>
<evidence type="ECO:0000259" key="9">
    <source>
        <dbReference type="PROSITE" id="PS50893"/>
    </source>
</evidence>
<dbReference type="STRING" id="1121395.SAMN02745215_01207"/>
<evidence type="ECO:0000256" key="2">
    <source>
        <dbReference type="ARBA" id="ARBA00005417"/>
    </source>
</evidence>
<evidence type="ECO:0000313" key="11">
    <source>
        <dbReference type="Proteomes" id="UP000184010"/>
    </source>
</evidence>
<dbReference type="InterPro" id="IPR003593">
    <property type="entry name" value="AAA+_ATPase"/>
</dbReference>
<keyword evidence="7" id="KW-1278">Translocase</keyword>
<dbReference type="EMBL" id="FRDN01000005">
    <property type="protein sequence ID" value="SHN62539.1"/>
    <property type="molecule type" value="Genomic_DNA"/>
</dbReference>
<dbReference type="Gene3D" id="3.40.50.300">
    <property type="entry name" value="P-loop containing nucleotide triphosphate hydrolases"/>
    <property type="match status" value="2"/>
</dbReference>
<proteinExistence type="inferred from homology"/>
<dbReference type="RefSeq" id="WP_072771767.1">
    <property type="nucleotide sequence ID" value="NZ_FRDN01000005.1"/>
</dbReference>
<evidence type="ECO:0000256" key="4">
    <source>
        <dbReference type="ARBA" id="ARBA00022475"/>
    </source>
</evidence>
<dbReference type="InterPro" id="IPR017871">
    <property type="entry name" value="ABC_transporter-like_CS"/>
</dbReference>
<keyword evidence="6 10" id="KW-0067">ATP-binding</keyword>
<dbReference type="PROSITE" id="PS50893">
    <property type="entry name" value="ABC_TRANSPORTER_2"/>
    <property type="match status" value="2"/>
</dbReference>
<sequence>MMKSLEGKAISLGMIQEIDFSLHQGEVIALMGPNGAGKSTLARLLAGLNEPTSGKLNFLEDGQEIPWTRVRRWQEIGIIGQHPRRQTIGATVGEELGFGLLNLGYGVKKVQEMVRELAYRMGLEGKLNQSPATLSGGERQRLVLGAVLALNPAFLLLDEALSMLDKRAQEACLELLEEKGKHMGQLWITHDPLLAEKADRLWVMKEGKLLTLGRPHTALRDDEFCQEYGIRAPYSPSYSPGYASVREKIGEKYQRVQNLRYPEGFSAAAGSEAESFFLHEDERKDTLEWREAEYGQRLQLTEKIKEGCFLAVLGPSGAGKSTLLESAVGLIYPSQGKFLAFGQEVTRQATQRQKARLLLQEPGEYIIGGTVYDEVFYLQNKKERKAGVQRNIEYLQVFGIPQEKALAYPEYLSGGERQRVALAAALESLPEILLLDEPLLGLDLTGRSMMLELLQELKGRMTILYITHDWSEVRELADEVWLVEKGQITFKRRSKDGAIEIDDQQLKEAGVHC</sequence>
<dbReference type="GO" id="GO:0043190">
    <property type="term" value="C:ATP-binding cassette (ABC) transporter complex"/>
    <property type="evidence" value="ECO:0007669"/>
    <property type="project" value="TreeGrafter"/>
</dbReference>
<organism evidence="10 11">
    <name type="scientific">Desulfitobacterium chlororespirans DSM 11544</name>
    <dbReference type="NCBI Taxonomy" id="1121395"/>
    <lineage>
        <taxon>Bacteria</taxon>
        <taxon>Bacillati</taxon>
        <taxon>Bacillota</taxon>
        <taxon>Clostridia</taxon>
        <taxon>Eubacteriales</taxon>
        <taxon>Desulfitobacteriaceae</taxon>
        <taxon>Desulfitobacterium</taxon>
    </lineage>
</organism>
<dbReference type="GO" id="GO:0016887">
    <property type="term" value="F:ATP hydrolysis activity"/>
    <property type="evidence" value="ECO:0007669"/>
    <property type="project" value="InterPro"/>
</dbReference>
<keyword evidence="8" id="KW-0472">Membrane</keyword>
<dbReference type="InterPro" id="IPR027417">
    <property type="entry name" value="P-loop_NTPase"/>
</dbReference>
<dbReference type="GO" id="GO:0005524">
    <property type="term" value="F:ATP binding"/>
    <property type="evidence" value="ECO:0007669"/>
    <property type="project" value="UniProtKB-KW"/>
</dbReference>
<dbReference type="InterPro" id="IPR015856">
    <property type="entry name" value="ABC_transpr_CbiO/EcfA_su"/>
</dbReference>
<keyword evidence="4" id="KW-1003">Cell membrane</keyword>